<dbReference type="InterPro" id="IPR029068">
    <property type="entry name" value="Glyas_Bleomycin-R_OHBP_Dase"/>
</dbReference>
<organism evidence="2 3">
    <name type="scientific">Spirosoma soli</name>
    <dbReference type="NCBI Taxonomy" id="1770529"/>
    <lineage>
        <taxon>Bacteria</taxon>
        <taxon>Pseudomonadati</taxon>
        <taxon>Bacteroidota</taxon>
        <taxon>Cytophagia</taxon>
        <taxon>Cytophagales</taxon>
        <taxon>Cytophagaceae</taxon>
        <taxon>Spirosoma</taxon>
    </lineage>
</organism>
<dbReference type="Gene3D" id="3.10.180.10">
    <property type="entry name" value="2,3-Dihydroxybiphenyl 1,2-Dioxygenase, domain 1"/>
    <property type="match status" value="1"/>
</dbReference>
<dbReference type="CDD" id="cd06588">
    <property type="entry name" value="PhnB_like"/>
    <property type="match status" value="1"/>
</dbReference>
<dbReference type="SUPFAM" id="SSF54593">
    <property type="entry name" value="Glyoxalase/Bleomycin resistance protein/Dihydroxybiphenyl dioxygenase"/>
    <property type="match status" value="1"/>
</dbReference>
<dbReference type="EMBL" id="JBHULN010000004">
    <property type="protein sequence ID" value="MFD2570759.1"/>
    <property type="molecule type" value="Genomic_DNA"/>
</dbReference>
<comment type="caution">
    <text evidence="2">The sequence shown here is derived from an EMBL/GenBank/DDBJ whole genome shotgun (WGS) entry which is preliminary data.</text>
</comment>
<proteinExistence type="predicted"/>
<name>A0ABW5M284_9BACT</name>
<reference evidence="3" key="1">
    <citation type="journal article" date="2019" name="Int. J. Syst. Evol. Microbiol.">
        <title>The Global Catalogue of Microorganisms (GCM) 10K type strain sequencing project: providing services to taxonomists for standard genome sequencing and annotation.</title>
        <authorList>
            <consortium name="The Broad Institute Genomics Platform"/>
            <consortium name="The Broad Institute Genome Sequencing Center for Infectious Disease"/>
            <person name="Wu L."/>
            <person name="Ma J."/>
        </authorList>
    </citation>
    <scope>NUCLEOTIDE SEQUENCE [LARGE SCALE GENOMIC DNA]</scope>
    <source>
        <strain evidence="3">KCTC 42805</strain>
    </source>
</reference>
<keyword evidence="3" id="KW-1185">Reference proteome</keyword>
<dbReference type="InterPro" id="IPR028973">
    <property type="entry name" value="PhnB-like"/>
</dbReference>
<accession>A0ABW5M284</accession>
<evidence type="ECO:0000313" key="2">
    <source>
        <dbReference type="EMBL" id="MFD2570759.1"/>
    </source>
</evidence>
<dbReference type="InterPro" id="IPR009725">
    <property type="entry name" value="3_dmu_93_MTrfase"/>
</dbReference>
<evidence type="ECO:0000313" key="3">
    <source>
        <dbReference type="Proteomes" id="UP001597469"/>
    </source>
</evidence>
<dbReference type="RefSeq" id="WP_381521707.1">
    <property type="nucleotide sequence ID" value="NZ_JBHULN010000004.1"/>
</dbReference>
<gene>
    <name evidence="2" type="ORF">ACFSUS_08960</name>
</gene>
<dbReference type="PANTHER" id="PTHR33990">
    <property type="entry name" value="PROTEIN YJDN-RELATED"/>
    <property type="match status" value="1"/>
</dbReference>
<sequence>MKTITPFLTFNNQAEEAANLYVSIFKNSQINQITYYGEGAPAPAGSVMSVSFQLDGQDFVALNGGSHFTFTEGISLFVHCETQEEVDHYWSELSEGGQEGPCGWLNDKFGVSWQVVPSALSRLLQDKDPEKAKQVMAAMMNMKKINIRELEEAQLA</sequence>
<feature type="domain" description="PhnB-like" evidence="1">
    <location>
        <begin position="3"/>
        <end position="116"/>
    </location>
</feature>
<protein>
    <submittedName>
        <fullName evidence="2">VOC family protein</fullName>
    </submittedName>
</protein>
<dbReference type="Pfam" id="PF06983">
    <property type="entry name" value="3-dmu-9_3-mt"/>
    <property type="match status" value="1"/>
</dbReference>
<dbReference type="Proteomes" id="UP001597469">
    <property type="component" value="Unassembled WGS sequence"/>
</dbReference>
<evidence type="ECO:0000259" key="1">
    <source>
        <dbReference type="Pfam" id="PF06983"/>
    </source>
</evidence>
<dbReference type="PIRSF" id="PIRSF021700">
    <property type="entry name" value="3_dmu_93_MTrfase"/>
    <property type="match status" value="1"/>
</dbReference>